<proteinExistence type="predicted"/>
<evidence type="ECO:0000313" key="2">
    <source>
        <dbReference type="Proteomes" id="UP001501729"/>
    </source>
</evidence>
<organism evidence="1 2">
    <name type="scientific">Haladaptatus pallidirubidus</name>
    <dbReference type="NCBI Taxonomy" id="1008152"/>
    <lineage>
        <taxon>Archaea</taxon>
        <taxon>Methanobacteriati</taxon>
        <taxon>Methanobacteriota</taxon>
        <taxon>Stenosarchaea group</taxon>
        <taxon>Halobacteria</taxon>
        <taxon>Halobacteriales</taxon>
        <taxon>Haladaptataceae</taxon>
        <taxon>Haladaptatus</taxon>
    </lineage>
</organism>
<dbReference type="EMBL" id="BAABKX010000001">
    <property type="protein sequence ID" value="GAA5043296.1"/>
    <property type="molecule type" value="Genomic_DNA"/>
</dbReference>
<dbReference type="Pfam" id="PF19120">
    <property type="entry name" value="DUF5804"/>
    <property type="match status" value="1"/>
</dbReference>
<dbReference type="Proteomes" id="UP001501729">
    <property type="component" value="Unassembled WGS sequence"/>
</dbReference>
<protein>
    <submittedName>
        <fullName evidence="1">DUF5804 family protein</fullName>
    </submittedName>
</protein>
<dbReference type="InterPro" id="IPR043827">
    <property type="entry name" value="DUF5804"/>
</dbReference>
<gene>
    <name evidence="1" type="ORF">GCM10025751_07830</name>
</gene>
<comment type="caution">
    <text evidence="1">The sequence shown here is derived from an EMBL/GenBank/DDBJ whole genome shotgun (WGS) entry which is preliminary data.</text>
</comment>
<accession>A0AAV3UD59</accession>
<dbReference type="GeneID" id="68611332"/>
<evidence type="ECO:0000313" key="1">
    <source>
        <dbReference type="EMBL" id="GAA5043296.1"/>
    </source>
</evidence>
<dbReference type="RefSeq" id="WP_227775574.1">
    <property type="nucleotide sequence ID" value="NZ_BAABKX010000001.1"/>
</dbReference>
<sequence length="154" mass="17635">MTRVLFVGSEEVDLRAELLSRETARDALVTYQLREPYRNCLELETISVGSATSLLNDLNWYLVRFVDEALILEPSISEEEWLSRKLAAQVRDGDLNPAETDPLLKMYGVEKDEFGKELVEPMYVARTVDGVPEYDLRDVDETLVARVTESEFRS</sequence>
<keyword evidence="2" id="KW-1185">Reference proteome</keyword>
<dbReference type="AlphaFoldDB" id="A0AAV3UD59"/>
<name>A0AAV3UD59_9EURY</name>
<reference evidence="1 2" key="1">
    <citation type="journal article" date="2019" name="Int. J. Syst. Evol. Microbiol.">
        <title>The Global Catalogue of Microorganisms (GCM) 10K type strain sequencing project: providing services to taxonomists for standard genome sequencing and annotation.</title>
        <authorList>
            <consortium name="The Broad Institute Genomics Platform"/>
            <consortium name="The Broad Institute Genome Sequencing Center for Infectious Disease"/>
            <person name="Wu L."/>
            <person name="Ma J."/>
        </authorList>
    </citation>
    <scope>NUCLEOTIDE SEQUENCE [LARGE SCALE GENOMIC DNA]</scope>
    <source>
        <strain evidence="1 2">JCM 17504</strain>
    </source>
</reference>